<gene>
    <name evidence="2" type="ORF">EPI10_029110</name>
</gene>
<dbReference type="Proteomes" id="UP000325315">
    <property type="component" value="Unassembled WGS sequence"/>
</dbReference>
<dbReference type="EMBL" id="SMMG02000009">
    <property type="protein sequence ID" value="KAA3462643.1"/>
    <property type="molecule type" value="Genomic_DNA"/>
</dbReference>
<proteinExistence type="predicted"/>
<reference evidence="3" key="1">
    <citation type="journal article" date="2019" name="Plant Biotechnol. J.">
        <title>Genome sequencing of the Australian wild diploid species Gossypium australe highlights disease resistance and delayed gland morphogenesis.</title>
        <authorList>
            <person name="Cai Y."/>
            <person name="Cai X."/>
            <person name="Wang Q."/>
            <person name="Wang P."/>
            <person name="Zhang Y."/>
            <person name="Cai C."/>
            <person name="Xu Y."/>
            <person name="Wang K."/>
            <person name="Zhou Z."/>
            <person name="Wang C."/>
            <person name="Geng S."/>
            <person name="Li B."/>
            <person name="Dong Q."/>
            <person name="Hou Y."/>
            <person name="Wang H."/>
            <person name="Ai P."/>
            <person name="Liu Z."/>
            <person name="Yi F."/>
            <person name="Sun M."/>
            <person name="An G."/>
            <person name="Cheng J."/>
            <person name="Zhang Y."/>
            <person name="Shi Q."/>
            <person name="Xie Y."/>
            <person name="Shi X."/>
            <person name="Chang Y."/>
            <person name="Huang F."/>
            <person name="Chen Y."/>
            <person name="Hong S."/>
            <person name="Mi L."/>
            <person name="Sun Q."/>
            <person name="Zhang L."/>
            <person name="Zhou B."/>
            <person name="Peng R."/>
            <person name="Zhang X."/>
            <person name="Liu F."/>
        </authorList>
    </citation>
    <scope>NUCLEOTIDE SEQUENCE [LARGE SCALE GENOMIC DNA]</scope>
    <source>
        <strain evidence="3">cv. PA1801</strain>
    </source>
</reference>
<comment type="caution">
    <text evidence="2">The sequence shown here is derived from an EMBL/GenBank/DDBJ whole genome shotgun (WGS) entry which is preliminary data.</text>
</comment>
<sequence length="140" mass="16137">MAKKKENQNFCMFEESREQHNENEEDASILEDSNTKKVRFKESDAIPEEVMFVDPPPVPSLSWNDMLVGKEIFYQINKSDGQYFADNFSLTEQDVKKSFIDGVPSIDFSERVYQLLEKGNANLCGTQDVGTKPWNHDFAE</sequence>
<evidence type="ECO:0000256" key="1">
    <source>
        <dbReference type="SAM" id="MobiDB-lite"/>
    </source>
</evidence>
<protein>
    <submittedName>
        <fullName evidence="2">Uncharacterized protein</fullName>
    </submittedName>
</protein>
<evidence type="ECO:0000313" key="2">
    <source>
        <dbReference type="EMBL" id="KAA3462643.1"/>
    </source>
</evidence>
<evidence type="ECO:0000313" key="3">
    <source>
        <dbReference type="Proteomes" id="UP000325315"/>
    </source>
</evidence>
<accession>A0A5B6V0R5</accession>
<organism evidence="2 3">
    <name type="scientific">Gossypium australe</name>
    <dbReference type="NCBI Taxonomy" id="47621"/>
    <lineage>
        <taxon>Eukaryota</taxon>
        <taxon>Viridiplantae</taxon>
        <taxon>Streptophyta</taxon>
        <taxon>Embryophyta</taxon>
        <taxon>Tracheophyta</taxon>
        <taxon>Spermatophyta</taxon>
        <taxon>Magnoliopsida</taxon>
        <taxon>eudicotyledons</taxon>
        <taxon>Gunneridae</taxon>
        <taxon>Pentapetalae</taxon>
        <taxon>rosids</taxon>
        <taxon>malvids</taxon>
        <taxon>Malvales</taxon>
        <taxon>Malvaceae</taxon>
        <taxon>Malvoideae</taxon>
        <taxon>Gossypium</taxon>
    </lineage>
</organism>
<dbReference type="OrthoDB" id="998369at2759"/>
<feature type="region of interest" description="Disordered" evidence="1">
    <location>
        <begin position="1"/>
        <end position="30"/>
    </location>
</feature>
<name>A0A5B6V0R5_9ROSI</name>
<keyword evidence="3" id="KW-1185">Reference proteome</keyword>
<dbReference type="AlphaFoldDB" id="A0A5B6V0R5"/>